<dbReference type="Proteomes" id="UP000594263">
    <property type="component" value="Unplaced"/>
</dbReference>
<dbReference type="GO" id="GO:0000781">
    <property type="term" value="C:chromosome, telomeric region"/>
    <property type="evidence" value="ECO:0007669"/>
    <property type="project" value="TreeGrafter"/>
</dbReference>
<accession>A0A7N0VGR5</accession>
<dbReference type="GO" id="GO:0006260">
    <property type="term" value="P:DNA replication"/>
    <property type="evidence" value="ECO:0007669"/>
    <property type="project" value="UniProtKB-KW"/>
</dbReference>
<dbReference type="Gene3D" id="1.10.10.10">
    <property type="entry name" value="Winged helix-like DNA-binding domain superfamily/Winged helix DNA-binding domain"/>
    <property type="match status" value="1"/>
</dbReference>
<feature type="region of interest" description="Disordered" evidence="10">
    <location>
        <begin position="15"/>
        <end position="37"/>
    </location>
</feature>
<evidence type="ECO:0000313" key="13">
    <source>
        <dbReference type="EnsemblPlants" id="Kaladp0809s0094.1.v1.1"/>
    </source>
</evidence>
<dbReference type="FunFam" id="1.10.10.10:FF:000168">
    <property type="entry name" value="Replication protein A 32 kDa subunit"/>
    <property type="match status" value="1"/>
</dbReference>
<comment type="subcellular location">
    <subcellularLocation>
        <location evidence="1">Nucleus</location>
    </subcellularLocation>
</comment>
<dbReference type="InterPro" id="IPR012340">
    <property type="entry name" value="NA-bd_OB-fold"/>
</dbReference>
<comment type="function">
    <text evidence="9">Component of the replication protein A complex (RPA) required for DNA recombination, repair and replication. The activity of RPA is mediated by single-stranded DNA binding and protein interactions. Required fo cell division in meristems. Involved in the maintenance of transcriptional epigenetic gene silencing (TGS) at specific loci (including some transposons) by regulating histone H3 acetylation, 'Lys-4' and 'Lys-9' methylation.</text>
</comment>
<dbReference type="SUPFAM" id="SSF46785">
    <property type="entry name" value="Winged helix' DNA-binding domain"/>
    <property type="match status" value="1"/>
</dbReference>
<evidence type="ECO:0000256" key="7">
    <source>
        <dbReference type="ARBA" id="ARBA00023204"/>
    </source>
</evidence>
<dbReference type="Gene3D" id="2.40.50.140">
    <property type="entry name" value="Nucleic acid-binding proteins"/>
    <property type="match status" value="1"/>
</dbReference>
<evidence type="ECO:0000256" key="8">
    <source>
        <dbReference type="ARBA" id="ARBA00023242"/>
    </source>
</evidence>
<evidence type="ECO:0000256" key="4">
    <source>
        <dbReference type="ARBA" id="ARBA00022763"/>
    </source>
</evidence>
<dbReference type="GO" id="GO:0005662">
    <property type="term" value="C:DNA replication factor A complex"/>
    <property type="evidence" value="ECO:0007669"/>
    <property type="project" value="TreeGrafter"/>
</dbReference>
<feature type="domain" description="Replication protein A C-terminal" evidence="12">
    <location>
        <begin position="164"/>
        <end position="264"/>
    </location>
</feature>
<dbReference type="PANTHER" id="PTHR13989:SF16">
    <property type="entry name" value="REPLICATION PROTEIN A2"/>
    <property type="match status" value="1"/>
</dbReference>
<dbReference type="InterPro" id="IPR040260">
    <property type="entry name" value="RFA2-like"/>
</dbReference>
<dbReference type="CDD" id="cd04478">
    <property type="entry name" value="RPA2_DBD_D"/>
    <property type="match status" value="1"/>
</dbReference>
<keyword evidence="6" id="KW-0233">DNA recombination</keyword>
<evidence type="ECO:0000256" key="1">
    <source>
        <dbReference type="ARBA" id="ARBA00004123"/>
    </source>
</evidence>
<evidence type="ECO:0000259" key="11">
    <source>
        <dbReference type="Pfam" id="PF01336"/>
    </source>
</evidence>
<proteinExistence type="inferred from homology"/>
<dbReference type="EnsemblPlants" id="Kaladp0809s0094.1.v1.1">
    <property type="protein sequence ID" value="Kaladp0809s0094.1.v1.1"/>
    <property type="gene ID" value="Kaladp0809s0094.v1.1"/>
</dbReference>
<keyword evidence="3" id="KW-0235">DNA replication</keyword>
<evidence type="ECO:0000256" key="10">
    <source>
        <dbReference type="SAM" id="MobiDB-lite"/>
    </source>
</evidence>
<dbReference type="GO" id="GO:0003697">
    <property type="term" value="F:single-stranded DNA binding"/>
    <property type="evidence" value="ECO:0007669"/>
    <property type="project" value="TreeGrafter"/>
</dbReference>
<dbReference type="Pfam" id="PF01336">
    <property type="entry name" value="tRNA_anti-codon"/>
    <property type="match status" value="1"/>
</dbReference>
<name>A0A7N0VGR5_KALFE</name>
<comment type="similarity">
    <text evidence="2">Belongs to the replication factor A protein 2 family.</text>
</comment>
<dbReference type="InterPro" id="IPR014646">
    <property type="entry name" value="Rfa2/RPA32"/>
</dbReference>
<dbReference type="Pfam" id="PF08784">
    <property type="entry name" value="RPA_C"/>
    <property type="match status" value="1"/>
</dbReference>
<dbReference type="FunFam" id="2.40.50.140:FF:000184">
    <property type="entry name" value="replication protein A 32 kDa subunit A-like"/>
    <property type="match status" value="1"/>
</dbReference>
<evidence type="ECO:0000256" key="3">
    <source>
        <dbReference type="ARBA" id="ARBA00022705"/>
    </source>
</evidence>
<keyword evidence="4" id="KW-0227">DNA damage</keyword>
<sequence>MSVSQFDSNVAFSGGGFMPPQAADASEPSSFTPSKDRESHVLLPLTVKQISDAANINDERGNIVVDGVEAHNVRLVGLIFNKAERISDMTFTLDDGTGRTDCTKWIDDAATTREMEKYLDGMYVRVHGQLKSLLGKRQLTVFSIRQVTDFNEITTHFLECIYVHLYNTKKHHSGAHVQVQPQVTNDSYSYLSSSSQFLARDDVSGLTGIDKLVLEYLQRPSCINNEKGVHIDELARQLNLPMDKLMDSIRPLEGEGLIYSTVDEYHFKSTGNG</sequence>
<evidence type="ECO:0008006" key="15">
    <source>
        <dbReference type="Google" id="ProtNLM"/>
    </source>
</evidence>
<dbReference type="Gramene" id="Kaladp0809s0094.1.v1.1">
    <property type="protein sequence ID" value="Kaladp0809s0094.1.v1.1"/>
    <property type="gene ID" value="Kaladp0809s0094.v1.1"/>
</dbReference>
<dbReference type="AlphaFoldDB" id="A0A7N0VGR5"/>
<dbReference type="SUPFAM" id="SSF50249">
    <property type="entry name" value="Nucleic acid-binding proteins"/>
    <property type="match status" value="1"/>
</dbReference>
<dbReference type="InterPro" id="IPR004365">
    <property type="entry name" value="NA-bd_OB_tRNA"/>
</dbReference>
<keyword evidence="7" id="KW-0234">DNA repair</keyword>
<reference evidence="13" key="1">
    <citation type="submission" date="2021-01" db="UniProtKB">
        <authorList>
            <consortium name="EnsemblPlants"/>
        </authorList>
    </citation>
    <scope>IDENTIFICATION</scope>
</reference>
<keyword evidence="14" id="KW-1185">Reference proteome</keyword>
<feature type="domain" description="OB" evidence="11">
    <location>
        <begin position="73"/>
        <end position="145"/>
    </location>
</feature>
<dbReference type="PIRSF" id="PIRSF036949">
    <property type="entry name" value="RPA32"/>
    <property type="match status" value="1"/>
</dbReference>
<keyword evidence="8" id="KW-0539">Nucleus</keyword>
<keyword evidence="5" id="KW-0238">DNA-binding</keyword>
<dbReference type="GO" id="GO:0000724">
    <property type="term" value="P:double-strand break repair via homologous recombination"/>
    <property type="evidence" value="ECO:0007669"/>
    <property type="project" value="TreeGrafter"/>
</dbReference>
<dbReference type="InterPro" id="IPR036390">
    <property type="entry name" value="WH_DNA-bd_sf"/>
</dbReference>
<evidence type="ECO:0000313" key="14">
    <source>
        <dbReference type="Proteomes" id="UP000594263"/>
    </source>
</evidence>
<evidence type="ECO:0000256" key="5">
    <source>
        <dbReference type="ARBA" id="ARBA00023125"/>
    </source>
</evidence>
<evidence type="ECO:0000256" key="6">
    <source>
        <dbReference type="ARBA" id="ARBA00023172"/>
    </source>
</evidence>
<organism evidence="13 14">
    <name type="scientific">Kalanchoe fedtschenkoi</name>
    <name type="common">Lavender scallops</name>
    <name type="synonym">South American air plant</name>
    <dbReference type="NCBI Taxonomy" id="63787"/>
    <lineage>
        <taxon>Eukaryota</taxon>
        <taxon>Viridiplantae</taxon>
        <taxon>Streptophyta</taxon>
        <taxon>Embryophyta</taxon>
        <taxon>Tracheophyta</taxon>
        <taxon>Spermatophyta</taxon>
        <taxon>Magnoliopsida</taxon>
        <taxon>eudicotyledons</taxon>
        <taxon>Gunneridae</taxon>
        <taxon>Pentapetalae</taxon>
        <taxon>Saxifragales</taxon>
        <taxon>Crassulaceae</taxon>
        <taxon>Kalanchoe</taxon>
    </lineage>
</organism>
<dbReference type="GO" id="GO:0035861">
    <property type="term" value="C:site of double-strand break"/>
    <property type="evidence" value="ECO:0007669"/>
    <property type="project" value="TreeGrafter"/>
</dbReference>
<evidence type="ECO:0000259" key="12">
    <source>
        <dbReference type="Pfam" id="PF08784"/>
    </source>
</evidence>
<dbReference type="InterPro" id="IPR014892">
    <property type="entry name" value="RPA_C"/>
</dbReference>
<dbReference type="InterPro" id="IPR036388">
    <property type="entry name" value="WH-like_DNA-bd_sf"/>
</dbReference>
<evidence type="ECO:0000256" key="2">
    <source>
        <dbReference type="ARBA" id="ARBA00007815"/>
    </source>
</evidence>
<dbReference type="OMA" id="SFGNKRY"/>
<dbReference type="PANTHER" id="PTHR13989">
    <property type="entry name" value="REPLICATION PROTEIN A-RELATED"/>
    <property type="match status" value="1"/>
</dbReference>
<dbReference type="GO" id="GO:0006289">
    <property type="term" value="P:nucleotide-excision repair"/>
    <property type="evidence" value="ECO:0007669"/>
    <property type="project" value="TreeGrafter"/>
</dbReference>
<evidence type="ECO:0000256" key="9">
    <source>
        <dbReference type="ARBA" id="ARBA00057177"/>
    </source>
</evidence>
<protein>
    <recommendedName>
        <fullName evidence="15">Replication protein A 32 kDa subunit</fullName>
    </recommendedName>
</protein>